<dbReference type="AlphaFoldDB" id="A0A6P2QXN7"/>
<evidence type="ECO:0000313" key="5">
    <source>
        <dbReference type="EMBL" id="VWC27818.1"/>
    </source>
</evidence>
<keyword evidence="6" id="KW-1185">Reference proteome</keyword>
<gene>
    <name evidence="5" type="ORF">BDI24065_06213</name>
</gene>
<dbReference type="EMBL" id="CABVPN010000050">
    <property type="protein sequence ID" value="VWC27818.1"/>
    <property type="molecule type" value="Genomic_DNA"/>
</dbReference>
<comment type="similarity">
    <text evidence="1">Belongs to the 'GDXG' lipolytic enzyme family.</text>
</comment>
<evidence type="ECO:0000313" key="6">
    <source>
        <dbReference type="Proteomes" id="UP000494125"/>
    </source>
</evidence>
<dbReference type="PANTHER" id="PTHR48081:SF30">
    <property type="entry name" value="ACETYL-HYDROLASE LIPR-RELATED"/>
    <property type="match status" value="1"/>
</dbReference>
<dbReference type="InterPro" id="IPR013094">
    <property type="entry name" value="AB_hydrolase_3"/>
</dbReference>
<accession>A0A6P2QXN7</accession>
<keyword evidence="2" id="KW-0378">Hydrolase</keyword>
<dbReference type="PANTHER" id="PTHR48081">
    <property type="entry name" value="AB HYDROLASE SUPERFAMILY PROTEIN C4A8.06C"/>
    <property type="match status" value="1"/>
</dbReference>
<proteinExistence type="inferred from homology"/>
<reference evidence="5 6" key="1">
    <citation type="submission" date="2019-09" db="EMBL/GenBank/DDBJ databases">
        <authorList>
            <person name="Depoorter E."/>
        </authorList>
    </citation>
    <scope>NUCLEOTIDE SEQUENCE [LARGE SCALE GENOMIC DNA]</scope>
    <source>
        <strain evidence="5">LMG 24065</strain>
    </source>
</reference>
<evidence type="ECO:0000256" key="3">
    <source>
        <dbReference type="SAM" id="SignalP"/>
    </source>
</evidence>
<dbReference type="Pfam" id="PF07859">
    <property type="entry name" value="Abhydrolase_3"/>
    <property type="match status" value="1"/>
</dbReference>
<evidence type="ECO:0000259" key="4">
    <source>
        <dbReference type="Pfam" id="PF07859"/>
    </source>
</evidence>
<name>A0A6P2QXN7_9BURK</name>
<dbReference type="GO" id="GO:0004806">
    <property type="term" value="F:triacylglycerol lipase activity"/>
    <property type="evidence" value="ECO:0007669"/>
    <property type="project" value="TreeGrafter"/>
</dbReference>
<dbReference type="InterPro" id="IPR050300">
    <property type="entry name" value="GDXG_lipolytic_enzyme"/>
</dbReference>
<dbReference type="InterPro" id="IPR029058">
    <property type="entry name" value="AB_hydrolase_fold"/>
</dbReference>
<evidence type="ECO:0000256" key="1">
    <source>
        <dbReference type="ARBA" id="ARBA00010515"/>
    </source>
</evidence>
<sequence length="348" mass="37818">MALGSRLLFLFALTLLMPGPASAYESGLDRANRAIPVPITVSPEIQTIIAAGPPPFWDDHPKTRAEWKRWVGKLAGATDERLADLILKMDVTVQPEKIAGVNVFKVSPNIVSERNQNRLLLNLHGGGYVLNPGRAGLYEAILMAGFVHAKVLAIDYRMPPDHPYPAALDDAIAVYKEVIKGTDPKRIAVFGDSAGGALTLALVLRAKAEGLPVPGAIAPGTPWSDLTETGDTYFTNRGIDNVLVRYSGWLGDAAALYANGHDPKDPMLSPVYGDFHGFPPAILTTGSRDLFLSNTLRVHRKMRDSGVTADLIVFEGLSHFQYLLSPDAPETKAHFTDLSVFFDKYLHP</sequence>
<feature type="chain" id="PRO_5026803656" evidence="3">
    <location>
        <begin position="24"/>
        <end position="348"/>
    </location>
</feature>
<dbReference type="Gene3D" id="3.40.50.1820">
    <property type="entry name" value="alpha/beta hydrolase"/>
    <property type="match status" value="1"/>
</dbReference>
<keyword evidence="3" id="KW-0732">Signal</keyword>
<evidence type="ECO:0000256" key="2">
    <source>
        <dbReference type="ARBA" id="ARBA00022801"/>
    </source>
</evidence>
<dbReference type="Proteomes" id="UP000494125">
    <property type="component" value="Unassembled WGS sequence"/>
</dbReference>
<feature type="signal peptide" evidence="3">
    <location>
        <begin position="1"/>
        <end position="23"/>
    </location>
</feature>
<feature type="domain" description="Alpha/beta hydrolase fold-3" evidence="4">
    <location>
        <begin position="120"/>
        <end position="319"/>
    </location>
</feature>
<protein>
    <submittedName>
        <fullName evidence="5">Esterase</fullName>
    </submittedName>
</protein>
<organism evidence="5 6">
    <name type="scientific">Burkholderia diffusa</name>
    <dbReference type="NCBI Taxonomy" id="488732"/>
    <lineage>
        <taxon>Bacteria</taxon>
        <taxon>Pseudomonadati</taxon>
        <taxon>Pseudomonadota</taxon>
        <taxon>Betaproteobacteria</taxon>
        <taxon>Burkholderiales</taxon>
        <taxon>Burkholderiaceae</taxon>
        <taxon>Burkholderia</taxon>
        <taxon>Burkholderia cepacia complex</taxon>
    </lineage>
</organism>
<dbReference type="SUPFAM" id="SSF53474">
    <property type="entry name" value="alpha/beta-Hydrolases"/>
    <property type="match status" value="1"/>
</dbReference>